<evidence type="ECO:0000259" key="2">
    <source>
        <dbReference type="Pfam" id="PF03795"/>
    </source>
</evidence>
<dbReference type="EMBL" id="JACHNH010000001">
    <property type="protein sequence ID" value="MBB4761031.1"/>
    <property type="molecule type" value="Genomic_DNA"/>
</dbReference>
<organism evidence="3 4">
    <name type="scientific">Actinoplanes digitatis</name>
    <dbReference type="NCBI Taxonomy" id="1868"/>
    <lineage>
        <taxon>Bacteria</taxon>
        <taxon>Bacillati</taxon>
        <taxon>Actinomycetota</taxon>
        <taxon>Actinomycetes</taxon>
        <taxon>Micromonosporales</taxon>
        <taxon>Micromonosporaceae</taxon>
        <taxon>Actinoplanes</taxon>
    </lineage>
</organism>
<evidence type="ECO:0000256" key="1">
    <source>
        <dbReference type="ARBA" id="ARBA00007689"/>
    </source>
</evidence>
<dbReference type="AlphaFoldDB" id="A0A7W7MNI7"/>
<proteinExistence type="inferred from homology"/>
<name>A0A7W7MNI7_9ACTN</name>
<feature type="domain" description="YCII-related" evidence="2">
    <location>
        <begin position="1"/>
        <end position="100"/>
    </location>
</feature>
<dbReference type="PANTHER" id="PTHR35174:SF3">
    <property type="entry name" value="BLL7171 PROTEIN"/>
    <property type="match status" value="1"/>
</dbReference>
<reference evidence="3 4" key="1">
    <citation type="submission" date="2020-08" db="EMBL/GenBank/DDBJ databases">
        <title>Sequencing the genomes of 1000 actinobacteria strains.</title>
        <authorList>
            <person name="Klenk H.-P."/>
        </authorList>
    </citation>
    <scope>NUCLEOTIDE SEQUENCE [LARGE SCALE GENOMIC DNA]</scope>
    <source>
        <strain evidence="3 4">DSM 43149</strain>
    </source>
</reference>
<evidence type="ECO:0000313" key="4">
    <source>
        <dbReference type="Proteomes" id="UP000578112"/>
    </source>
</evidence>
<dbReference type="Proteomes" id="UP000578112">
    <property type="component" value="Unassembled WGS sequence"/>
</dbReference>
<comment type="similarity">
    <text evidence="1">Belongs to the YciI family.</text>
</comment>
<dbReference type="InterPro" id="IPR005545">
    <property type="entry name" value="YCII"/>
</dbReference>
<dbReference type="InterPro" id="IPR011008">
    <property type="entry name" value="Dimeric_a/b-barrel"/>
</dbReference>
<dbReference type="Pfam" id="PF03795">
    <property type="entry name" value="YCII"/>
    <property type="match status" value="1"/>
</dbReference>
<accession>A0A7W7MNI7</accession>
<evidence type="ECO:0000313" key="3">
    <source>
        <dbReference type="EMBL" id="MBB4761031.1"/>
    </source>
</evidence>
<dbReference type="RefSeq" id="WP_184991198.1">
    <property type="nucleotide sequence ID" value="NZ_BOMK01000013.1"/>
</dbReference>
<sequence length="119" mass="13092">MKYMLMMFGDGATMMQTRSPEWVTEMMAFMETFIADLEKTGELVTAEGLADPSSAKTVSLVDGQVVVTDGPFAEAKESLAGYWILEVADERRAIERAGEVVVWADRVELREVAAGPPEQ</sequence>
<keyword evidence="4" id="KW-1185">Reference proteome</keyword>
<protein>
    <recommendedName>
        <fullName evidence="2">YCII-related domain-containing protein</fullName>
    </recommendedName>
</protein>
<comment type="caution">
    <text evidence="3">The sequence shown here is derived from an EMBL/GenBank/DDBJ whole genome shotgun (WGS) entry which is preliminary data.</text>
</comment>
<dbReference type="Gene3D" id="3.30.70.1060">
    <property type="entry name" value="Dimeric alpha+beta barrel"/>
    <property type="match status" value="1"/>
</dbReference>
<gene>
    <name evidence="3" type="ORF">BJ971_001587</name>
</gene>
<dbReference type="SUPFAM" id="SSF54909">
    <property type="entry name" value="Dimeric alpha+beta barrel"/>
    <property type="match status" value="1"/>
</dbReference>
<dbReference type="PANTHER" id="PTHR35174">
    <property type="entry name" value="BLL7171 PROTEIN-RELATED"/>
    <property type="match status" value="1"/>
</dbReference>